<accession>A0ABQ3GXQ0</accession>
<dbReference type="PROSITE" id="PS50850">
    <property type="entry name" value="MFS"/>
    <property type="match status" value="1"/>
</dbReference>
<keyword evidence="4 7" id="KW-0812">Transmembrane</keyword>
<evidence type="ECO:0000256" key="7">
    <source>
        <dbReference type="SAM" id="Phobius"/>
    </source>
</evidence>
<evidence type="ECO:0000259" key="8">
    <source>
        <dbReference type="PROSITE" id="PS50850"/>
    </source>
</evidence>
<feature type="transmembrane region" description="Helical" evidence="7">
    <location>
        <begin position="49"/>
        <end position="69"/>
    </location>
</feature>
<feature type="transmembrane region" description="Helical" evidence="7">
    <location>
        <begin position="296"/>
        <end position="317"/>
    </location>
</feature>
<comment type="subcellular location">
    <subcellularLocation>
        <location evidence="1">Cell membrane</location>
        <topology evidence="1">Multi-pass membrane protein</topology>
    </subcellularLocation>
</comment>
<organism evidence="9 10">
    <name type="scientific">Jeongeupia chitinilytica</name>
    <dbReference type="NCBI Taxonomy" id="1041641"/>
    <lineage>
        <taxon>Bacteria</taxon>
        <taxon>Pseudomonadati</taxon>
        <taxon>Pseudomonadota</taxon>
        <taxon>Betaproteobacteria</taxon>
        <taxon>Neisseriales</taxon>
        <taxon>Chitinibacteraceae</taxon>
        <taxon>Jeongeupia</taxon>
    </lineage>
</organism>
<comment type="caution">
    <text evidence="9">The sequence shown here is derived from an EMBL/GenBank/DDBJ whole genome shotgun (WGS) entry which is preliminary data.</text>
</comment>
<dbReference type="Proteomes" id="UP000604737">
    <property type="component" value="Unassembled WGS sequence"/>
</dbReference>
<dbReference type="NCBIfam" id="NF007799">
    <property type="entry name" value="PRK10504.1"/>
    <property type="match status" value="1"/>
</dbReference>
<dbReference type="Gene3D" id="1.20.1250.20">
    <property type="entry name" value="MFS general substrate transporter like domains"/>
    <property type="match status" value="1"/>
</dbReference>
<keyword evidence="5 7" id="KW-1133">Transmembrane helix</keyword>
<feature type="transmembrane region" description="Helical" evidence="7">
    <location>
        <begin position="76"/>
        <end position="95"/>
    </location>
</feature>
<dbReference type="SUPFAM" id="SSF103473">
    <property type="entry name" value="MFS general substrate transporter"/>
    <property type="match status" value="1"/>
</dbReference>
<evidence type="ECO:0000256" key="2">
    <source>
        <dbReference type="ARBA" id="ARBA00022448"/>
    </source>
</evidence>
<feature type="transmembrane region" description="Helical" evidence="7">
    <location>
        <begin position="164"/>
        <end position="188"/>
    </location>
</feature>
<sequence>MNDERENRWLLWLVAIGFFMQTLDATIVNTALPSMAANLGESPLRMQSVVISYMLTVALLMPASGWLADRFGTKRVYLAAIILFTIGSLACAQAHALWQLVIARVIQGIGGAMLLPIGRLAVLRAFPRTQFLAAMSFVTIPGLIGPLIGPTLGGWLVVYASWHWIFLINIPIGILGAIATARFMPAFFGTDQQRFDTAGYLLLAFAMVTISVSLDGLAELGLKTVMVTLLLIAGLAAICVYVLHAGRHEKPLFSLTLFHVRTYTIGVWGNLFARIGAGAVPFLIPLMLQVSLGFSPLQAGLMMLPTAVAGLAAKRWVTPLIQRFGYRRVLVSNTFLTGLMIMSFALFSANEPLWLRIVQLALFGGVNSIQFTAMNTLALKDLETSQASEGNGLLSMIMTLSMSLGVAAAGAMLGAFSDYFGHAEAGTALSAFQVTFACVGVITAISAWIFWQLDPNDRECSEAGHVELE</sequence>
<keyword evidence="10" id="KW-1185">Reference proteome</keyword>
<feature type="transmembrane region" description="Helical" evidence="7">
    <location>
        <begin position="393"/>
        <end position="416"/>
    </location>
</feature>
<reference evidence="10" key="1">
    <citation type="journal article" date="2019" name="Int. J. Syst. Evol. Microbiol.">
        <title>The Global Catalogue of Microorganisms (GCM) 10K type strain sequencing project: providing services to taxonomists for standard genome sequencing and annotation.</title>
        <authorList>
            <consortium name="The Broad Institute Genomics Platform"/>
            <consortium name="The Broad Institute Genome Sequencing Center for Infectious Disease"/>
            <person name="Wu L."/>
            <person name="Ma J."/>
        </authorList>
    </citation>
    <scope>NUCLEOTIDE SEQUENCE [LARGE SCALE GENOMIC DNA]</scope>
    <source>
        <strain evidence="10">KCTC 23701</strain>
    </source>
</reference>
<feature type="transmembrane region" description="Helical" evidence="7">
    <location>
        <begin position="200"/>
        <end position="218"/>
    </location>
</feature>
<feature type="transmembrane region" description="Helical" evidence="7">
    <location>
        <begin position="353"/>
        <end position="373"/>
    </location>
</feature>
<evidence type="ECO:0000313" key="10">
    <source>
        <dbReference type="Proteomes" id="UP000604737"/>
    </source>
</evidence>
<gene>
    <name evidence="9" type="primary">emrA</name>
    <name evidence="9" type="ORF">GCM10007350_06090</name>
</gene>
<dbReference type="Gene3D" id="1.20.1720.10">
    <property type="entry name" value="Multidrug resistance protein D"/>
    <property type="match status" value="1"/>
</dbReference>
<feature type="transmembrane region" description="Helical" evidence="7">
    <location>
        <begin position="329"/>
        <end position="347"/>
    </location>
</feature>
<dbReference type="PANTHER" id="PTHR42718">
    <property type="entry name" value="MAJOR FACILITATOR SUPERFAMILY MULTIDRUG TRANSPORTER MFSC"/>
    <property type="match status" value="1"/>
</dbReference>
<feature type="transmembrane region" description="Helical" evidence="7">
    <location>
        <begin position="224"/>
        <end position="243"/>
    </location>
</feature>
<evidence type="ECO:0000256" key="1">
    <source>
        <dbReference type="ARBA" id="ARBA00004651"/>
    </source>
</evidence>
<dbReference type="EMBL" id="BMYO01000001">
    <property type="protein sequence ID" value="GHD57424.1"/>
    <property type="molecule type" value="Genomic_DNA"/>
</dbReference>
<proteinExistence type="predicted"/>
<keyword evidence="6 7" id="KW-0472">Membrane</keyword>
<feature type="transmembrane region" description="Helical" evidence="7">
    <location>
        <begin position="428"/>
        <end position="451"/>
    </location>
</feature>
<evidence type="ECO:0000256" key="4">
    <source>
        <dbReference type="ARBA" id="ARBA00022692"/>
    </source>
</evidence>
<dbReference type="InterPro" id="IPR036259">
    <property type="entry name" value="MFS_trans_sf"/>
</dbReference>
<evidence type="ECO:0000256" key="5">
    <source>
        <dbReference type="ARBA" id="ARBA00022989"/>
    </source>
</evidence>
<name>A0ABQ3GXQ0_9NEIS</name>
<dbReference type="InterPro" id="IPR020846">
    <property type="entry name" value="MFS_dom"/>
</dbReference>
<dbReference type="PANTHER" id="PTHR42718:SF46">
    <property type="entry name" value="BLR6921 PROTEIN"/>
    <property type="match status" value="1"/>
</dbReference>
<dbReference type="CDD" id="cd17503">
    <property type="entry name" value="MFS_LmrB_MDR_like"/>
    <property type="match status" value="1"/>
</dbReference>
<feature type="transmembrane region" description="Helical" evidence="7">
    <location>
        <begin position="134"/>
        <end position="158"/>
    </location>
</feature>
<keyword evidence="2" id="KW-0813">Transport</keyword>
<dbReference type="Pfam" id="PF07690">
    <property type="entry name" value="MFS_1"/>
    <property type="match status" value="1"/>
</dbReference>
<dbReference type="InterPro" id="IPR004638">
    <property type="entry name" value="EmrB-like"/>
</dbReference>
<feature type="domain" description="Major facilitator superfamily (MFS) profile" evidence="8">
    <location>
        <begin position="10"/>
        <end position="458"/>
    </location>
</feature>
<keyword evidence="3" id="KW-1003">Cell membrane</keyword>
<feature type="transmembrane region" description="Helical" evidence="7">
    <location>
        <begin position="101"/>
        <end position="122"/>
    </location>
</feature>
<dbReference type="InterPro" id="IPR011701">
    <property type="entry name" value="MFS"/>
</dbReference>
<evidence type="ECO:0000256" key="3">
    <source>
        <dbReference type="ARBA" id="ARBA00022475"/>
    </source>
</evidence>
<feature type="transmembrane region" description="Helical" evidence="7">
    <location>
        <begin position="263"/>
        <end position="284"/>
    </location>
</feature>
<dbReference type="PRINTS" id="PR01036">
    <property type="entry name" value="TCRTETB"/>
</dbReference>
<evidence type="ECO:0000256" key="6">
    <source>
        <dbReference type="ARBA" id="ARBA00023136"/>
    </source>
</evidence>
<evidence type="ECO:0000313" key="9">
    <source>
        <dbReference type="EMBL" id="GHD57424.1"/>
    </source>
</evidence>
<dbReference type="RefSeq" id="WP_229797395.1">
    <property type="nucleotide sequence ID" value="NZ_BMYO01000001.1"/>
</dbReference>
<protein>
    <submittedName>
        <fullName evidence="9">MFS transporter</fullName>
    </submittedName>
</protein>
<dbReference type="NCBIfam" id="TIGR00711">
    <property type="entry name" value="efflux_EmrB"/>
    <property type="match status" value="1"/>
</dbReference>